<reference evidence="2" key="1">
    <citation type="submission" date="2023-10" db="EMBL/GenBank/DDBJ databases">
        <authorList>
            <person name="Chen Y."/>
            <person name="Shah S."/>
            <person name="Dougan E. K."/>
            <person name="Thang M."/>
            <person name="Chan C."/>
        </authorList>
    </citation>
    <scope>NUCLEOTIDE SEQUENCE [LARGE SCALE GENOMIC DNA]</scope>
</reference>
<sequence>MAEGLVRHAQKDTLRLPPIPTTMAEPPVHARDPKFVDRFAYIFLSGPVFPPCASRCLRWQRAAVQRSRARRRGASLPTSAPHRRKTNMRLEEEEEEEEEEEGEEEGEEEEEMTKAERKTNMRLDVRWPPSGGAPHG</sequence>
<gene>
    <name evidence="2" type="ORF">PCOR1329_LOCUS61201</name>
</gene>
<dbReference type="EMBL" id="CAUYUJ010017694">
    <property type="protein sequence ID" value="CAK0877030.1"/>
    <property type="molecule type" value="Genomic_DNA"/>
</dbReference>
<feature type="region of interest" description="Disordered" evidence="1">
    <location>
        <begin position="66"/>
        <end position="136"/>
    </location>
</feature>
<name>A0ABN9VV99_9DINO</name>
<keyword evidence="3" id="KW-1185">Reference proteome</keyword>
<proteinExistence type="predicted"/>
<accession>A0ABN9VV99</accession>
<evidence type="ECO:0000313" key="3">
    <source>
        <dbReference type="Proteomes" id="UP001189429"/>
    </source>
</evidence>
<dbReference type="Proteomes" id="UP001189429">
    <property type="component" value="Unassembled WGS sequence"/>
</dbReference>
<evidence type="ECO:0000256" key="1">
    <source>
        <dbReference type="SAM" id="MobiDB-lite"/>
    </source>
</evidence>
<comment type="caution">
    <text evidence="2">The sequence shown here is derived from an EMBL/GenBank/DDBJ whole genome shotgun (WGS) entry which is preliminary data.</text>
</comment>
<organism evidence="2 3">
    <name type="scientific">Prorocentrum cordatum</name>
    <dbReference type="NCBI Taxonomy" id="2364126"/>
    <lineage>
        <taxon>Eukaryota</taxon>
        <taxon>Sar</taxon>
        <taxon>Alveolata</taxon>
        <taxon>Dinophyceae</taxon>
        <taxon>Prorocentrales</taxon>
        <taxon>Prorocentraceae</taxon>
        <taxon>Prorocentrum</taxon>
    </lineage>
</organism>
<protein>
    <submittedName>
        <fullName evidence="2">Uncharacterized protein</fullName>
    </submittedName>
</protein>
<evidence type="ECO:0000313" key="2">
    <source>
        <dbReference type="EMBL" id="CAK0877030.1"/>
    </source>
</evidence>
<feature type="compositionally biased region" description="Basic and acidic residues" evidence="1">
    <location>
        <begin position="112"/>
        <end position="125"/>
    </location>
</feature>
<feature type="compositionally biased region" description="Acidic residues" evidence="1">
    <location>
        <begin position="91"/>
        <end position="111"/>
    </location>
</feature>